<comment type="similarity">
    <text evidence="3 7">Belongs to the MoeA family.</text>
</comment>
<feature type="compositionally biased region" description="Low complexity" evidence="8">
    <location>
        <begin position="503"/>
        <end position="516"/>
    </location>
</feature>
<evidence type="ECO:0000256" key="8">
    <source>
        <dbReference type="SAM" id="MobiDB-lite"/>
    </source>
</evidence>
<dbReference type="InterPro" id="IPR036688">
    <property type="entry name" value="MoeA_C_domain_IV_sf"/>
</dbReference>
<dbReference type="EMBL" id="JAURUE010000001">
    <property type="protein sequence ID" value="MDP9608659.1"/>
    <property type="molecule type" value="Genomic_DNA"/>
</dbReference>
<evidence type="ECO:0000256" key="3">
    <source>
        <dbReference type="ARBA" id="ARBA00010763"/>
    </source>
</evidence>
<gene>
    <name evidence="10" type="ORF">JOF35_000936</name>
</gene>
<evidence type="ECO:0000256" key="4">
    <source>
        <dbReference type="ARBA" id="ARBA00022505"/>
    </source>
</evidence>
<dbReference type="InterPro" id="IPR005111">
    <property type="entry name" value="MoeA_C_domain_IV"/>
</dbReference>
<dbReference type="InterPro" id="IPR001453">
    <property type="entry name" value="MoaB/Mog_dom"/>
</dbReference>
<name>A0ABT9KJT9_9ACTN</name>
<evidence type="ECO:0000313" key="10">
    <source>
        <dbReference type="EMBL" id="MDP9608659.1"/>
    </source>
</evidence>
<keyword evidence="11" id="KW-1185">Reference proteome</keyword>
<keyword evidence="7" id="KW-0460">Magnesium</keyword>
<accession>A0ABT9KJT9</accession>
<keyword evidence="4 7" id="KW-0500">Molybdenum</keyword>
<comment type="catalytic activity">
    <reaction evidence="6">
        <text>adenylyl-molybdopterin + molybdate = Mo-molybdopterin + AMP + H(+)</text>
        <dbReference type="Rhea" id="RHEA:35047"/>
        <dbReference type="ChEBI" id="CHEBI:15378"/>
        <dbReference type="ChEBI" id="CHEBI:36264"/>
        <dbReference type="ChEBI" id="CHEBI:62727"/>
        <dbReference type="ChEBI" id="CHEBI:71302"/>
        <dbReference type="ChEBI" id="CHEBI:456215"/>
        <dbReference type="EC" id="2.10.1.1"/>
    </reaction>
</comment>
<reference evidence="10 11" key="1">
    <citation type="submission" date="2023-07" db="EMBL/GenBank/DDBJ databases">
        <title>Sequencing the genomes of 1000 actinobacteria strains.</title>
        <authorList>
            <person name="Klenk H.-P."/>
        </authorList>
    </citation>
    <scope>NUCLEOTIDE SEQUENCE [LARGE SCALE GENOMIC DNA]</scope>
    <source>
        <strain evidence="10 11">DSM 41600</strain>
    </source>
</reference>
<comment type="cofactor">
    <cofactor evidence="7">
        <name>Mg(2+)</name>
        <dbReference type="ChEBI" id="CHEBI:18420"/>
    </cofactor>
</comment>
<evidence type="ECO:0000313" key="11">
    <source>
        <dbReference type="Proteomes" id="UP001234880"/>
    </source>
</evidence>
<dbReference type="Gene3D" id="2.170.190.11">
    <property type="entry name" value="Molybdopterin biosynthesis moea protein, domain 3"/>
    <property type="match status" value="1"/>
</dbReference>
<feature type="compositionally biased region" description="Pro residues" evidence="8">
    <location>
        <begin position="315"/>
        <end position="324"/>
    </location>
</feature>
<dbReference type="Pfam" id="PF00994">
    <property type="entry name" value="MoCF_biosynth"/>
    <property type="match status" value="1"/>
</dbReference>
<dbReference type="Gene3D" id="2.40.340.10">
    <property type="entry name" value="MoeA, C-terminal, domain IV"/>
    <property type="match status" value="1"/>
</dbReference>
<keyword evidence="7 10" id="KW-0808">Transferase</keyword>
<dbReference type="Proteomes" id="UP001234880">
    <property type="component" value="Unassembled WGS sequence"/>
</dbReference>
<evidence type="ECO:0000256" key="7">
    <source>
        <dbReference type="RuleBase" id="RU365090"/>
    </source>
</evidence>
<dbReference type="SMART" id="SM00852">
    <property type="entry name" value="MoCF_biosynth"/>
    <property type="match status" value="1"/>
</dbReference>
<feature type="region of interest" description="Disordered" evidence="8">
    <location>
        <begin position="485"/>
        <end position="555"/>
    </location>
</feature>
<dbReference type="InterPro" id="IPR038987">
    <property type="entry name" value="MoeA-like"/>
</dbReference>
<dbReference type="Gene3D" id="3.90.105.10">
    <property type="entry name" value="Molybdopterin biosynthesis moea protein, domain 2"/>
    <property type="match status" value="1"/>
</dbReference>
<dbReference type="RefSeq" id="WP_307110123.1">
    <property type="nucleotide sequence ID" value="NZ_JAURUE010000001.1"/>
</dbReference>
<sequence>MTEPHHSPTPWPDARAIAARAAVKEAAHTAPVMLPLSEALGQVLAAPLAALTDLPPFDTSAMDGWALSGPGPWRLPTDEEDQGHGILAGHGEAAPLPDGHAVRIATGARVPPGATAVLRSEYGTDAGDGWLHASPAHPVVLGQDIRTRGQECRSGDQLLPAGTLVTPAVLGLAAAAGYDELPTVRRPRVEVLVLGDELLTEGLPYDGRIRDALGPMVGPWLRALGAELSGTRRLADEADAVYAAVAESSADVVVTTGGTAAGPLDHVHPTLRRLGAELLVDGVAVRPGHPMLLARLAPLGLEREGSGPEDAEPGSPEPGGPGPGSPGRGSPAPGSPGRGSPGPRKPEPGNSGPARPESSGNAESPRGAEGRRSPSGPARHLVGLPGNPLAAVSGLLTLAEPLLRTLTGRPAPAPGPAPLAEAVQGHPRDTRLVPVAFRQDMAVPLRFNGPAMLRGIAVADGLAVIPPGGAKRGAEVEVLDLPWSASATGQATDTDPAADRSAGRPAGRPAGGAADRQGGRATGRVTDRRATGRVTGRHATGREDDEDISPQEGPA</sequence>
<keyword evidence="5 7" id="KW-0501">Molybdenum cofactor biosynthesis</keyword>
<evidence type="ECO:0000256" key="1">
    <source>
        <dbReference type="ARBA" id="ARBA00002901"/>
    </source>
</evidence>
<dbReference type="PANTHER" id="PTHR10192">
    <property type="entry name" value="MOLYBDOPTERIN BIOSYNTHESIS PROTEIN"/>
    <property type="match status" value="1"/>
</dbReference>
<dbReference type="InterPro" id="IPR036135">
    <property type="entry name" value="MoeA_linker/N_sf"/>
</dbReference>
<dbReference type="SUPFAM" id="SSF53218">
    <property type="entry name" value="Molybdenum cofactor biosynthesis proteins"/>
    <property type="match status" value="1"/>
</dbReference>
<dbReference type="Pfam" id="PF03454">
    <property type="entry name" value="MoeA_C"/>
    <property type="match status" value="1"/>
</dbReference>
<evidence type="ECO:0000256" key="5">
    <source>
        <dbReference type="ARBA" id="ARBA00023150"/>
    </source>
</evidence>
<protein>
    <recommendedName>
        <fullName evidence="7">Molybdopterin molybdenumtransferase</fullName>
        <ecNumber evidence="7">2.10.1.1</ecNumber>
    </recommendedName>
</protein>
<organism evidence="10 11">
    <name type="scientific">Streptomyces demainii</name>
    <dbReference type="NCBI Taxonomy" id="588122"/>
    <lineage>
        <taxon>Bacteria</taxon>
        <taxon>Bacillati</taxon>
        <taxon>Actinomycetota</taxon>
        <taxon>Actinomycetes</taxon>
        <taxon>Kitasatosporales</taxon>
        <taxon>Streptomycetaceae</taxon>
        <taxon>Streptomyces</taxon>
    </lineage>
</organism>
<evidence type="ECO:0000259" key="9">
    <source>
        <dbReference type="SMART" id="SM00852"/>
    </source>
</evidence>
<evidence type="ECO:0000256" key="2">
    <source>
        <dbReference type="ARBA" id="ARBA00005046"/>
    </source>
</evidence>
<dbReference type="EC" id="2.10.1.1" evidence="7"/>
<dbReference type="SUPFAM" id="SSF63882">
    <property type="entry name" value="MoeA N-terminal region -like"/>
    <property type="match status" value="1"/>
</dbReference>
<dbReference type="Gene3D" id="3.40.980.10">
    <property type="entry name" value="MoaB/Mog-like domain"/>
    <property type="match status" value="1"/>
</dbReference>
<comment type="caution">
    <text evidence="10">The sequence shown here is derived from an EMBL/GenBank/DDBJ whole genome shotgun (WGS) entry which is preliminary data.</text>
</comment>
<feature type="region of interest" description="Disordered" evidence="8">
    <location>
        <begin position="302"/>
        <end position="382"/>
    </location>
</feature>
<feature type="domain" description="MoaB/Mog" evidence="9">
    <location>
        <begin position="190"/>
        <end position="405"/>
    </location>
</feature>
<dbReference type="SUPFAM" id="SSF63867">
    <property type="entry name" value="MoeA C-terminal domain-like"/>
    <property type="match status" value="1"/>
</dbReference>
<comment type="pathway">
    <text evidence="2 7">Cofactor biosynthesis; molybdopterin biosynthesis.</text>
</comment>
<dbReference type="Pfam" id="PF03453">
    <property type="entry name" value="MoeA_N"/>
    <property type="match status" value="1"/>
</dbReference>
<dbReference type="GO" id="GO:0061599">
    <property type="term" value="F:molybdopterin molybdotransferase activity"/>
    <property type="evidence" value="ECO:0007669"/>
    <property type="project" value="UniProtKB-EC"/>
</dbReference>
<comment type="function">
    <text evidence="1 7">Catalyzes the insertion of molybdate into adenylated molybdopterin with the concomitant release of AMP.</text>
</comment>
<proteinExistence type="inferred from homology"/>
<dbReference type="CDD" id="cd00887">
    <property type="entry name" value="MoeA"/>
    <property type="match status" value="1"/>
</dbReference>
<dbReference type="InterPro" id="IPR005110">
    <property type="entry name" value="MoeA_linker/N"/>
</dbReference>
<dbReference type="PANTHER" id="PTHR10192:SF5">
    <property type="entry name" value="GEPHYRIN"/>
    <property type="match status" value="1"/>
</dbReference>
<keyword evidence="7" id="KW-0479">Metal-binding</keyword>
<dbReference type="InterPro" id="IPR036425">
    <property type="entry name" value="MoaB/Mog-like_dom_sf"/>
</dbReference>
<evidence type="ECO:0000256" key="6">
    <source>
        <dbReference type="ARBA" id="ARBA00047317"/>
    </source>
</evidence>